<keyword evidence="4" id="KW-1185">Reference proteome</keyword>
<dbReference type="Proteomes" id="UP000054560">
    <property type="component" value="Unassembled WGS sequence"/>
</dbReference>
<name>A0A0L0EYM9_9EUKA</name>
<dbReference type="EMBL" id="KQ254717">
    <property type="protein sequence ID" value="KNC69499.1"/>
    <property type="molecule type" value="Genomic_DNA"/>
</dbReference>
<proteinExistence type="predicted"/>
<dbReference type="OrthoDB" id="2126942at2759"/>
<feature type="non-terminal residue" evidence="3">
    <location>
        <position position="63"/>
    </location>
</feature>
<dbReference type="Gene3D" id="3.10.330.10">
    <property type="match status" value="1"/>
</dbReference>
<accession>A0A0L0EYM9</accession>
<keyword evidence="2" id="KW-0067">ATP-binding</keyword>
<evidence type="ECO:0000313" key="4">
    <source>
        <dbReference type="Proteomes" id="UP000054560"/>
    </source>
</evidence>
<reference evidence="3 4" key="1">
    <citation type="submission" date="2011-02" db="EMBL/GenBank/DDBJ databases">
        <title>The Genome Sequence of Sphaeroforma arctica JP610.</title>
        <authorList>
            <consortium name="The Broad Institute Genome Sequencing Platform"/>
            <person name="Russ C."/>
            <person name="Cuomo C."/>
            <person name="Young S.K."/>
            <person name="Zeng Q."/>
            <person name="Gargeya S."/>
            <person name="Alvarado L."/>
            <person name="Berlin A."/>
            <person name="Chapman S.B."/>
            <person name="Chen Z."/>
            <person name="Freedman E."/>
            <person name="Gellesch M."/>
            <person name="Goldberg J."/>
            <person name="Griggs A."/>
            <person name="Gujja S."/>
            <person name="Heilman E."/>
            <person name="Heiman D."/>
            <person name="Howarth C."/>
            <person name="Mehta T."/>
            <person name="Neiman D."/>
            <person name="Pearson M."/>
            <person name="Roberts A."/>
            <person name="Saif S."/>
            <person name="Shea T."/>
            <person name="Shenoy N."/>
            <person name="Sisk P."/>
            <person name="Stolte C."/>
            <person name="Sykes S."/>
            <person name="White J."/>
            <person name="Yandava C."/>
            <person name="Burger G."/>
            <person name="Gray M.W."/>
            <person name="Holland P.W.H."/>
            <person name="King N."/>
            <person name="Lang F.B.F."/>
            <person name="Roger A.J."/>
            <person name="Ruiz-Trillo I."/>
            <person name="Haas B."/>
            <person name="Nusbaum C."/>
            <person name="Birren B."/>
        </authorList>
    </citation>
    <scope>NUCLEOTIDE SEQUENCE [LARGE SCALE GENOMIC DNA]</scope>
    <source>
        <strain evidence="3 4">JP610</strain>
    </source>
</reference>
<gene>
    <name evidence="3" type="ORF">SARC_17990</name>
</gene>
<dbReference type="AlphaFoldDB" id="A0A0L0EYM9"/>
<dbReference type="SUPFAM" id="SSF54585">
    <property type="entry name" value="Cdc48 domain 2-like"/>
    <property type="match status" value="1"/>
</dbReference>
<evidence type="ECO:0000256" key="1">
    <source>
        <dbReference type="ARBA" id="ARBA00022741"/>
    </source>
</evidence>
<evidence type="ECO:0000313" key="3">
    <source>
        <dbReference type="EMBL" id="KNC69499.1"/>
    </source>
</evidence>
<sequence length="63" mass="6912">RYNNLVVTVGQLLVFDFKGTTLICKALEIETISLDKLLAGGKEEGHKNSRGLLMSQTSIGFDK</sequence>
<dbReference type="RefSeq" id="XP_014143401.1">
    <property type="nucleotide sequence ID" value="XM_014287926.1"/>
</dbReference>
<feature type="non-terminal residue" evidence="3">
    <location>
        <position position="1"/>
    </location>
</feature>
<dbReference type="InterPro" id="IPR029067">
    <property type="entry name" value="CDC48_domain_2-like_sf"/>
</dbReference>
<organism evidence="3 4">
    <name type="scientific">Sphaeroforma arctica JP610</name>
    <dbReference type="NCBI Taxonomy" id="667725"/>
    <lineage>
        <taxon>Eukaryota</taxon>
        <taxon>Ichthyosporea</taxon>
        <taxon>Ichthyophonida</taxon>
        <taxon>Sphaeroforma</taxon>
    </lineage>
</organism>
<dbReference type="GeneID" id="25918494"/>
<keyword evidence="1" id="KW-0547">Nucleotide-binding</keyword>
<protein>
    <submittedName>
        <fullName evidence="3">Uncharacterized protein</fullName>
    </submittedName>
</protein>
<evidence type="ECO:0000256" key="2">
    <source>
        <dbReference type="ARBA" id="ARBA00022840"/>
    </source>
</evidence>
<dbReference type="GO" id="GO:0005524">
    <property type="term" value="F:ATP binding"/>
    <property type="evidence" value="ECO:0007669"/>
    <property type="project" value="UniProtKB-KW"/>
</dbReference>